<dbReference type="AlphaFoldDB" id="A0A8J3KWD2"/>
<dbReference type="Proteomes" id="UP000630887">
    <property type="component" value="Unassembled WGS sequence"/>
</dbReference>
<keyword evidence="2" id="KW-1185">Reference proteome</keyword>
<evidence type="ECO:0000313" key="2">
    <source>
        <dbReference type="Proteomes" id="UP000630887"/>
    </source>
</evidence>
<sequence length="114" mass="11994">MNWAQFVAACVPSPDTITGEAYEGSGAFGDVYASPAAVTPCVVQAMRRRVRVQTQDAAGEEVLSETAVFCPPDTVLPPGSRVTLPDGRVTRVLVASTLNASGHDLPEHVELALE</sequence>
<dbReference type="EMBL" id="BONI01000082">
    <property type="protein sequence ID" value="GIG10212.1"/>
    <property type="molecule type" value="Genomic_DNA"/>
</dbReference>
<accession>A0A8J3KWD2</accession>
<evidence type="ECO:0008006" key="3">
    <source>
        <dbReference type="Google" id="ProtNLM"/>
    </source>
</evidence>
<organism evidence="1 2">
    <name type="scientific">Catellatospora coxensis</name>
    <dbReference type="NCBI Taxonomy" id="310354"/>
    <lineage>
        <taxon>Bacteria</taxon>
        <taxon>Bacillati</taxon>
        <taxon>Actinomycetota</taxon>
        <taxon>Actinomycetes</taxon>
        <taxon>Micromonosporales</taxon>
        <taxon>Micromonosporaceae</taxon>
        <taxon>Catellatospora</taxon>
    </lineage>
</organism>
<name>A0A8J3KWD2_9ACTN</name>
<gene>
    <name evidence="1" type="ORF">Cco03nite_69120</name>
</gene>
<comment type="caution">
    <text evidence="1">The sequence shown here is derived from an EMBL/GenBank/DDBJ whole genome shotgun (WGS) entry which is preliminary data.</text>
</comment>
<protein>
    <recommendedName>
        <fullName evidence="3">Head-to-tail stopper</fullName>
    </recommendedName>
</protein>
<reference evidence="1 2" key="1">
    <citation type="submission" date="2021-01" db="EMBL/GenBank/DDBJ databases">
        <title>Whole genome shotgun sequence of Catellatospora coxensis NBRC 107359.</title>
        <authorList>
            <person name="Komaki H."/>
            <person name="Tamura T."/>
        </authorList>
    </citation>
    <scope>NUCLEOTIDE SEQUENCE [LARGE SCALE GENOMIC DNA]</scope>
    <source>
        <strain evidence="1 2">NBRC 107359</strain>
    </source>
</reference>
<evidence type="ECO:0000313" key="1">
    <source>
        <dbReference type="EMBL" id="GIG10212.1"/>
    </source>
</evidence>
<proteinExistence type="predicted"/>
<dbReference type="RefSeq" id="WP_203698059.1">
    <property type="nucleotide sequence ID" value="NZ_BAAALC010000003.1"/>
</dbReference>